<evidence type="ECO:0000313" key="1">
    <source>
        <dbReference type="EMBL" id="GHB26984.1"/>
    </source>
</evidence>
<name>A0ABQ3E8L9_9GAMM</name>
<protein>
    <submittedName>
        <fullName evidence="1">Uncharacterized protein</fullName>
    </submittedName>
</protein>
<dbReference type="RefSeq" id="WP_189445255.1">
    <property type="nucleotide sequence ID" value="NZ_BMZI01000006.1"/>
</dbReference>
<accession>A0ABQ3E8L9</accession>
<sequence>MKVVHVKNPETREACLAKLCANVYGQDAGLAPLVTFAGTLGVLFEQEAARLFALTDDERHVQCLALITSDVDGATMEVGLVSTIDGDTRHSRELIRTLAGKAPLRVMANDAEGEAFFRSCGIERWVEGEADVRIGLGPLHPTPKAGRLPSAVRFNGEGIVRTFKQEPETFEAYKTRFIEALARFPDAVV</sequence>
<organism evidence="1 2">
    <name type="scientific">Salinicola rhizosphaerae</name>
    <dbReference type="NCBI Taxonomy" id="1443141"/>
    <lineage>
        <taxon>Bacteria</taxon>
        <taxon>Pseudomonadati</taxon>
        <taxon>Pseudomonadota</taxon>
        <taxon>Gammaproteobacteria</taxon>
        <taxon>Oceanospirillales</taxon>
        <taxon>Halomonadaceae</taxon>
        <taxon>Salinicola</taxon>
    </lineage>
</organism>
<gene>
    <name evidence="1" type="ORF">GCM10009038_27070</name>
</gene>
<comment type="caution">
    <text evidence="1">The sequence shown here is derived from an EMBL/GenBank/DDBJ whole genome shotgun (WGS) entry which is preliminary data.</text>
</comment>
<keyword evidence="2" id="KW-1185">Reference proteome</keyword>
<dbReference type="Proteomes" id="UP000646745">
    <property type="component" value="Unassembled WGS sequence"/>
</dbReference>
<evidence type="ECO:0000313" key="2">
    <source>
        <dbReference type="Proteomes" id="UP000646745"/>
    </source>
</evidence>
<dbReference type="EMBL" id="BMZI01000006">
    <property type="protein sequence ID" value="GHB26984.1"/>
    <property type="molecule type" value="Genomic_DNA"/>
</dbReference>
<reference evidence="2" key="1">
    <citation type="journal article" date="2019" name="Int. J. Syst. Evol. Microbiol.">
        <title>The Global Catalogue of Microorganisms (GCM) 10K type strain sequencing project: providing services to taxonomists for standard genome sequencing and annotation.</title>
        <authorList>
            <consortium name="The Broad Institute Genomics Platform"/>
            <consortium name="The Broad Institute Genome Sequencing Center for Infectious Disease"/>
            <person name="Wu L."/>
            <person name="Ma J."/>
        </authorList>
    </citation>
    <scope>NUCLEOTIDE SEQUENCE [LARGE SCALE GENOMIC DNA]</scope>
    <source>
        <strain evidence="2">KCTC 32998</strain>
    </source>
</reference>
<proteinExistence type="predicted"/>